<sequence length="350" mass="39414">MKILTILLSVLLCNTIGMAQQAGQINKNNQQNLAAIYGRVWGPVNEPAIGAHILVTDNKIEILYGEAISQSDPGPDNGNYQITNLPSNEEILIFALHENLPGVIEMQKIILNNNEFRSLNLSIKIKYTEPGFITLPGGLGGFVMRIITVLNQSQIFQSAQTLTKRLKSLPIPKVQQSLNTKLLSIDNSWKYRIQSDNEEWISTLSIIGNKEISGQNWCECDVKSIDKSYKIYLRFNDNEIIVLLADNVTSPAKLLLKYPCEVNDNWLYKLDDRHGYFIECSAVSQNMQIPIGTFKDCVEYSISDNWNDGITGFIWFCPDVGILKVETRDPQSGNIVNIVSWDLIQFNISP</sequence>
<dbReference type="AlphaFoldDB" id="A0A532V1V8"/>
<organism evidence="2 3">
    <name type="scientific">candidate division LCP-89 bacterium B3_LCP</name>
    <dbReference type="NCBI Taxonomy" id="2012998"/>
    <lineage>
        <taxon>Bacteria</taxon>
        <taxon>Pseudomonadati</taxon>
        <taxon>Bacteria division LCP-89</taxon>
    </lineage>
</organism>
<comment type="caution">
    <text evidence="2">The sequence shown here is derived from an EMBL/GenBank/DDBJ whole genome shotgun (WGS) entry which is preliminary data.</text>
</comment>
<accession>A0A532V1V8</accession>
<proteinExistence type="predicted"/>
<feature type="signal peptide" evidence="1">
    <location>
        <begin position="1"/>
        <end position="19"/>
    </location>
</feature>
<evidence type="ECO:0000256" key="1">
    <source>
        <dbReference type="SAM" id="SignalP"/>
    </source>
</evidence>
<dbReference type="EMBL" id="NJBN01000003">
    <property type="protein sequence ID" value="TKJ41210.1"/>
    <property type="molecule type" value="Genomic_DNA"/>
</dbReference>
<evidence type="ECO:0000313" key="2">
    <source>
        <dbReference type="EMBL" id="TKJ41210.1"/>
    </source>
</evidence>
<gene>
    <name evidence="2" type="ORF">CEE37_05975</name>
</gene>
<dbReference type="Proteomes" id="UP000319619">
    <property type="component" value="Unassembled WGS sequence"/>
</dbReference>
<protein>
    <recommendedName>
        <fullName evidence="4">Carboxypeptidase regulatory-like domain-containing protein</fullName>
    </recommendedName>
</protein>
<feature type="chain" id="PRO_5022088769" description="Carboxypeptidase regulatory-like domain-containing protein" evidence="1">
    <location>
        <begin position="20"/>
        <end position="350"/>
    </location>
</feature>
<reference evidence="2 3" key="1">
    <citation type="submission" date="2017-06" db="EMBL/GenBank/DDBJ databases">
        <title>Novel microbial phyla capable of carbon fixation and sulfur reduction in deep-sea sediments.</title>
        <authorList>
            <person name="Huang J."/>
            <person name="Baker B."/>
            <person name="Wang Y."/>
        </authorList>
    </citation>
    <scope>NUCLEOTIDE SEQUENCE [LARGE SCALE GENOMIC DNA]</scope>
    <source>
        <strain evidence="2">B3_LCP</strain>
    </source>
</reference>
<name>A0A532V1V8_UNCL8</name>
<evidence type="ECO:0000313" key="3">
    <source>
        <dbReference type="Proteomes" id="UP000319619"/>
    </source>
</evidence>
<keyword evidence="1" id="KW-0732">Signal</keyword>
<evidence type="ECO:0008006" key="4">
    <source>
        <dbReference type="Google" id="ProtNLM"/>
    </source>
</evidence>